<dbReference type="InterPro" id="IPR015020">
    <property type="entry name" value="Rv2525c-like_Glyco_Hydro-like"/>
</dbReference>
<dbReference type="InterPro" id="IPR017853">
    <property type="entry name" value="GH"/>
</dbReference>
<evidence type="ECO:0000259" key="2">
    <source>
        <dbReference type="Pfam" id="PF08924"/>
    </source>
</evidence>
<name>A0A1E7JWX4_9ACTN</name>
<keyword evidence="4" id="KW-1185">Reference proteome</keyword>
<protein>
    <recommendedName>
        <fullName evidence="2">Rv2525c-like glycoside hydrolase-like domain-containing protein</fullName>
    </recommendedName>
</protein>
<proteinExistence type="predicted"/>
<dbReference type="STRING" id="1075402.AN216_21910"/>
<dbReference type="EMBL" id="LJGU01000148">
    <property type="protein sequence ID" value="OEU96140.1"/>
    <property type="molecule type" value="Genomic_DNA"/>
</dbReference>
<organism evidence="3 4">
    <name type="scientific">Streptomyces oceani</name>
    <dbReference type="NCBI Taxonomy" id="1075402"/>
    <lineage>
        <taxon>Bacteria</taxon>
        <taxon>Bacillati</taxon>
        <taxon>Actinomycetota</taxon>
        <taxon>Actinomycetes</taxon>
        <taxon>Kitasatosporales</taxon>
        <taxon>Streptomycetaceae</taxon>
        <taxon>Streptomyces</taxon>
    </lineage>
</organism>
<dbReference type="SUPFAM" id="SSF51445">
    <property type="entry name" value="(Trans)glycosidases"/>
    <property type="match status" value="1"/>
</dbReference>
<reference evidence="3 4" key="1">
    <citation type="journal article" date="2016" name="Front. Microbiol.">
        <title>Comparative Genomics Analysis of Streptomyces Species Reveals Their Adaptation to the Marine Environment and Their Diversity at the Genomic Level.</title>
        <authorList>
            <person name="Tian X."/>
            <person name="Zhang Z."/>
            <person name="Yang T."/>
            <person name="Chen M."/>
            <person name="Li J."/>
            <person name="Chen F."/>
            <person name="Yang J."/>
            <person name="Li W."/>
            <person name="Zhang B."/>
            <person name="Zhang Z."/>
            <person name="Wu J."/>
            <person name="Zhang C."/>
            <person name="Long L."/>
            <person name="Xiao J."/>
        </authorList>
    </citation>
    <scope>NUCLEOTIDE SEQUENCE [LARGE SCALE GENOMIC DNA]</scope>
    <source>
        <strain evidence="3 4">SCSIO 02100</strain>
    </source>
</reference>
<dbReference type="AlphaFoldDB" id="A0A1E7JWX4"/>
<dbReference type="Pfam" id="PF08924">
    <property type="entry name" value="Rv2525c_GlyHyd-like"/>
    <property type="match status" value="1"/>
</dbReference>
<comment type="caution">
    <text evidence="3">The sequence shown here is derived from an EMBL/GenBank/DDBJ whole genome shotgun (WGS) entry which is preliminary data.</text>
</comment>
<evidence type="ECO:0000256" key="1">
    <source>
        <dbReference type="SAM" id="MobiDB-lite"/>
    </source>
</evidence>
<dbReference type="Gene3D" id="3.20.20.80">
    <property type="entry name" value="Glycosidases"/>
    <property type="match status" value="1"/>
</dbReference>
<evidence type="ECO:0000313" key="3">
    <source>
        <dbReference type="EMBL" id="OEU96140.1"/>
    </source>
</evidence>
<feature type="region of interest" description="Disordered" evidence="1">
    <location>
        <begin position="1"/>
        <end position="49"/>
    </location>
</feature>
<sequence>MATDRPLPLPQPVEPGPYAADPAGPYAAPPAPGSRAAAPEGPRGDPREEGARVFQGKAFDTCVAPSYDTMRAWTDSPYRGVGVYIGGRGRACPEQPNLDRRWVSDVSELGWRLLPLYVGSQAPCVHAERKRPYALDSDDPRRRGVREGRDAVAQARELGLAANSPVYLDMEAYDEDDAQCARTTLEFIQGWSSEVRRLDRIPGFYSSATSGVVHLERAREAGAPDLPDVVWFARWEGPASLHDEPALAPGAWQPHRRIHQYEGNVRRTYGGRTLLVDENMVDAPVAILR</sequence>
<dbReference type="Proteomes" id="UP000176101">
    <property type="component" value="Unassembled WGS sequence"/>
</dbReference>
<evidence type="ECO:0000313" key="4">
    <source>
        <dbReference type="Proteomes" id="UP000176101"/>
    </source>
</evidence>
<gene>
    <name evidence="3" type="ORF">AN216_21910</name>
</gene>
<feature type="compositionally biased region" description="Low complexity" evidence="1">
    <location>
        <begin position="16"/>
        <end position="26"/>
    </location>
</feature>
<accession>A0A1E7JWX4</accession>
<feature type="domain" description="Rv2525c-like glycoside hydrolase-like" evidence="2">
    <location>
        <begin position="72"/>
        <end position="281"/>
    </location>
</feature>